<dbReference type="AlphaFoldDB" id="A0A1E7FHD0"/>
<sequence length="322" mass="34516">MIRLKLPKSGFGREYIALKMKIEGKGPFDFMVDSGLTTELITPHLQGILGINEGSNKLTALASGGKTIANSLVELKGASIDIGDGSSGLALPKLTAVITNFPQEHIDPTHDPVEGMLGMELLQLFDVDFDFPKNRIRLYEPGGTDTSGLVEIPAVVINESLLIGIRVTTPDQSNSQPILGFLDCGSAFTCINWKAAQALGLPPKNDPVYRNGPTITALGIDGRPLTLPTIKKRLSYAGNPIIDPKSGRPIGFESPPASWKPWDSVQIAVGDLPVFSNILGDGVTPYDGPAALIGLDFLAQRRIILEAKSDTSRRRKVAISPR</sequence>
<evidence type="ECO:0000313" key="1">
    <source>
        <dbReference type="EMBL" id="OEU17580.1"/>
    </source>
</evidence>
<dbReference type="Pfam" id="PF13650">
    <property type="entry name" value="Asp_protease_2"/>
    <property type="match status" value="1"/>
</dbReference>
<evidence type="ECO:0000313" key="2">
    <source>
        <dbReference type="Proteomes" id="UP000095751"/>
    </source>
</evidence>
<dbReference type="InParanoid" id="A0A1E7FHD0"/>
<dbReference type="Proteomes" id="UP000095751">
    <property type="component" value="Unassembled WGS sequence"/>
</dbReference>
<dbReference type="KEGG" id="fcy:FRACYDRAFT_268747"/>
<keyword evidence="2" id="KW-1185">Reference proteome</keyword>
<gene>
    <name evidence="1" type="ORF">FRACYDRAFT_268747</name>
</gene>
<dbReference type="OrthoDB" id="425248at2759"/>
<organism evidence="1 2">
    <name type="scientific">Fragilariopsis cylindrus CCMP1102</name>
    <dbReference type="NCBI Taxonomy" id="635003"/>
    <lineage>
        <taxon>Eukaryota</taxon>
        <taxon>Sar</taxon>
        <taxon>Stramenopiles</taxon>
        <taxon>Ochrophyta</taxon>
        <taxon>Bacillariophyta</taxon>
        <taxon>Bacillariophyceae</taxon>
        <taxon>Bacillariophycidae</taxon>
        <taxon>Bacillariales</taxon>
        <taxon>Bacillariaceae</taxon>
        <taxon>Fragilariopsis</taxon>
    </lineage>
</organism>
<dbReference type="InterPro" id="IPR021109">
    <property type="entry name" value="Peptidase_aspartic_dom_sf"/>
</dbReference>
<evidence type="ECO:0008006" key="3">
    <source>
        <dbReference type="Google" id="ProtNLM"/>
    </source>
</evidence>
<dbReference type="Gene3D" id="2.40.70.10">
    <property type="entry name" value="Acid Proteases"/>
    <property type="match status" value="1"/>
</dbReference>
<reference evidence="1 2" key="1">
    <citation type="submission" date="2016-09" db="EMBL/GenBank/DDBJ databases">
        <title>Extensive genetic diversity and differential bi-allelic expression allows diatom success in the polar Southern Ocean.</title>
        <authorList>
            <consortium name="DOE Joint Genome Institute"/>
            <person name="Mock T."/>
            <person name="Otillar R.P."/>
            <person name="Strauss J."/>
            <person name="Dupont C."/>
            <person name="Frickenhaus S."/>
            <person name="Maumus F."/>
            <person name="Mcmullan M."/>
            <person name="Sanges R."/>
            <person name="Schmutz J."/>
            <person name="Toseland A."/>
            <person name="Valas R."/>
            <person name="Veluchamy A."/>
            <person name="Ward B.J."/>
            <person name="Allen A."/>
            <person name="Barry K."/>
            <person name="Falciatore A."/>
            <person name="Ferrante M."/>
            <person name="Fortunato A.E."/>
            <person name="Gloeckner G."/>
            <person name="Gruber A."/>
            <person name="Hipkin R."/>
            <person name="Janech M."/>
            <person name="Kroth P."/>
            <person name="Leese F."/>
            <person name="Lindquist E."/>
            <person name="Lyon B.R."/>
            <person name="Martin J."/>
            <person name="Mayer C."/>
            <person name="Parker M."/>
            <person name="Quesneville H."/>
            <person name="Raymond J."/>
            <person name="Uhlig C."/>
            <person name="Valentin K.U."/>
            <person name="Worden A.Z."/>
            <person name="Armbrust E.V."/>
            <person name="Bowler C."/>
            <person name="Green B."/>
            <person name="Moulton V."/>
            <person name="Van Oosterhout C."/>
            <person name="Grigoriev I."/>
        </authorList>
    </citation>
    <scope>NUCLEOTIDE SEQUENCE [LARGE SCALE GENOMIC DNA]</scope>
    <source>
        <strain evidence="1 2">CCMP1102</strain>
    </source>
</reference>
<dbReference type="EMBL" id="KV784357">
    <property type="protein sequence ID" value="OEU17580.1"/>
    <property type="molecule type" value="Genomic_DNA"/>
</dbReference>
<accession>A0A1E7FHD0</accession>
<protein>
    <recommendedName>
        <fullName evidence="3">Peptidase A2 domain-containing protein</fullName>
    </recommendedName>
</protein>
<name>A0A1E7FHD0_9STRA</name>
<proteinExistence type="predicted"/>